<dbReference type="PANTHER" id="PTHR37981:SF1">
    <property type="entry name" value="SGNH HYDROLASE-TYPE ESTERASE DOMAIN-CONTAINING PROTEIN"/>
    <property type="match status" value="1"/>
</dbReference>
<comment type="caution">
    <text evidence="3">The sequence shown here is derived from an EMBL/GenBank/DDBJ whole genome shotgun (WGS) entry which is preliminary data.</text>
</comment>
<dbReference type="Proteomes" id="UP001501747">
    <property type="component" value="Unassembled WGS sequence"/>
</dbReference>
<dbReference type="InterPro" id="IPR013830">
    <property type="entry name" value="SGNH_hydro"/>
</dbReference>
<feature type="domain" description="SGNH hydrolase-type esterase" evidence="2">
    <location>
        <begin position="30"/>
        <end position="264"/>
    </location>
</feature>
<name>A0ABP7SGD2_9PSEU</name>
<feature type="signal peptide" evidence="1">
    <location>
        <begin position="1"/>
        <end position="22"/>
    </location>
</feature>
<gene>
    <name evidence="3" type="ORF">GCM10022247_37310</name>
</gene>
<dbReference type="InterPro" id="IPR037460">
    <property type="entry name" value="SEST-like"/>
</dbReference>
<evidence type="ECO:0000259" key="2">
    <source>
        <dbReference type="Pfam" id="PF13472"/>
    </source>
</evidence>
<evidence type="ECO:0000313" key="3">
    <source>
        <dbReference type="EMBL" id="GAA4011436.1"/>
    </source>
</evidence>
<evidence type="ECO:0000256" key="1">
    <source>
        <dbReference type="SAM" id="SignalP"/>
    </source>
</evidence>
<keyword evidence="3" id="KW-0378">Hydrolase</keyword>
<dbReference type="EMBL" id="BAABAL010000013">
    <property type="protein sequence ID" value="GAA4011436.1"/>
    <property type="molecule type" value="Genomic_DNA"/>
</dbReference>
<organism evidence="3 4">
    <name type="scientific">Allokutzneria multivorans</name>
    <dbReference type="NCBI Taxonomy" id="1142134"/>
    <lineage>
        <taxon>Bacteria</taxon>
        <taxon>Bacillati</taxon>
        <taxon>Actinomycetota</taxon>
        <taxon>Actinomycetes</taxon>
        <taxon>Pseudonocardiales</taxon>
        <taxon>Pseudonocardiaceae</taxon>
        <taxon>Allokutzneria</taxon>
    </lineage>
</organism>
<accession>A0ABP7SGD2</accession>
<dbReference type="PANTHER" id="PTHR37981">
    <property type="entry name" value="LIPASE 2"/>
    <property type="match status" value="1"/>
</dbReference>
<sequence>MKIGTWVGTVVLVLATAVPARAADELEYVALGDSAAAGPWIPTQVDAPCKRSDHNYPAVAAKALGAKLIDVSCSGAITPDLTVKGENAKAAQLDALSGSTGLVTLTIGANDSGLFSRALTCVNALPEPLGASCADRFRSGGADPIAASVEAWAPTLGTALDEIRRRAPKAKVLVTGYGTYLRRGGCYPIQPVWARDADYLQDTMDRISSIAREQAKSRGMDFVDFAAVTVGHDICAAPWDRYLEGLVPVNIAAPLHPNAKGMAAFAAAVTAAAAASPS</sequence>
<evidence type="ECO:0000313" key="4">
    <source>
        <dbReference type="Proteomes" id="UP001501747"/>
    </source>
</evidence>
<dbReference type="Pfam" id="PF13472">
    <property type="entry name" value="Lipase_GDSL_2"/>
    <property type="match status" value="1"/>
</dbReference>
<feature type="chain" id="PRO_5045708217" evidence="1">
    <location>
        <begin position="23"/>
        <end position="278"/>
    </location>
</feature>
<protein>
    <submittedName>
        <fullName evidence="3">SGNH/GDSL hydrolase family protein</fullName>
    </submittedName>
</protein>
<keyword evidence="4" id="KW-1185">Reference proteome</keyword>
<keyword evidence="1" id="KW-0732">Signal</keyword>
<dbReference type="CDD" id="cd01823">
    <property type="entry name" value="SEST_like"/>
    <property type="match status" value="1"/>
</dbReference>
<dbReference type="Gene3D" id="3.40.50.1110">
    <property type="entry name" value="SGNH hydrolase"/>
    <property type="match status" value="1"/>
</dbReference>
<dbReference type="SUPFAM" id="SSF52266">
    <property type="entry name" value="SGNH hydrolase"/>
    <property type="match status" value="1"/>
</dbReference>
<dbReference type="GO" id="GO:0016787">
    <property type="term" value="F:hydrolase activity"/>
    <property type="evidence" value="ECO:0007669"/>
    <property type="project" value="UniProtKB-KW"/>
</dbReference>
<dbReference type="InterPro" id="IPR036514">
    <property type="entry name" value="SGNH_hydro_sf"/>
</dbReference>
<proteinExistence type="predicted"/>
<dbReference type="RefSeq" id="WP_344876439.1">
    <property type="nucleotide sequence ID" value="NZ_BAABAL010000013.1"/>
</dbReference>
<reference evidence="4" key="1">
    <citation type="journal article" date="2019" name="Int. J. Syst. Evol. Microbiol.">
        <title>The Global Catalogue of Microorganisms (GCM) 10K type strain sequencing project: providing services to taxonomists for standard genome sequencing and annotation.</title>
        <authorList>
            <consortium name="The Broad Institute Genomics Platform"/>
            <consortium name="The Broad Institute Genome Sequencing Center for Infectious Disease"/>
            <person name="Wu L."/>
            <person name="Ma J."/>
        </authorList>
    </citation>
    <scope>NUCLEOTIDE SEQUENCE [LARGE SCALE GENOMIC DNA]</scope>
    <source>
        <strain evidence="4">JCM 17342</strain>
    </source>
</reference>